<dbReference type="CDD" id="cd06171">
    <property type="entry name" value="Sigma70_r4"/>
    <property type="match status" value="1"/>
</dbReference>
<evidence type="ECO:0000256" key="3">
    <source>
        <dbReference type="ARBA" id="ARBA00023082"/>
    </source>
</evidence>
<dbReference type="InterPro" id="IPR013249">
    <property type="entry name" value="RNA_pol_sigma70_r4_t2"/>
</dbReference>
<dbReference type="InterPro" id="IPR014284">
    <property type="entry name" value="RNA_pol_sigma-70_dom"/>
</dbReference>
<dbReference type="Gene3D" id="1.10.10.10">
    <property type="entry name" value="Winged helix-like DNA-binding domain superfamily/Winged helix DNA-binding domain"/>
    <property type="match status" value="1"/>
</dbReference>
<feature type="domain" description="RNA polymerase sigma factor 70 region 4 type 2" evidence="8">
    <location>
        <begin position="99"/>
        <end position="151"/>
    </location>
</feature>
<dbReference type="PANTHER" id="PTHR43133">
    <property type="entry name" value="RNA POLYMERASE ECF-TYPE SIGMA FACTO"/>
    <property type="match status" value="1"/>
</dbReference>
<organism evidence="9 10">
    <name type="scientific">Sphingopyxis bauzanensis</name>
    <dbReference type="NCBI Taxonomy" id="651663"/>
    <lineage>
        <taxon>Bacteria</taxon>
        <taxon>Pseudomonadati</taxon>
        <taxon>Pseudomonadota</taxon>
        <taxon>Alphaproteobacteria</taxon>
        <taxon>Sphingomonadales</taxon>
        <taxon>Sphingomonadaceae</taxon>
        <taxon>Sphingopyxis</taxon>
    </lineage>
</organism>
<protein>
    <recommendedName>
        <fullName evidence="6">RNA polymerase sigma factor</fullName>
    </recommendedName>
</protein>
<name>A0A246JT51_9SPHN</name>
<accession>A0A246JT51</accession>
<dbReference type="NCBIfam" id="TIGR02937">
    <property type="entry name" value="sigma70-ECF"/>
    <property type="match status" value="1"/>
</dbReference>
<dbReference type="EMBL" id="NISK01000003">
    <property type="protein sequence ID" value="OWQ96190.1"/>
    <property type="molecule type" value="Genomic_DNA"/>
</dbReference>
<keyword evidence="4 6" id="KW-0238">DNA-binding</keyword>
<evidence type="ECO:0000256" key="5">
    <source>
        <dbReference type="ARBA" id="ARBA00023163"/>
    </source>
</evidence>
<dbReference type="PANTHER" id="PTHR43133:SF62">
    <property type="entry name" value="RNA POLYMERASE SIGMA FACTOR SIGZ"/>
    <property type="match status" value="1"/>
</dbReference>
<feature type="domain" description="RNA polymerase sigma-70 region 2" evidence="7">
    <location>
        <begin position="5"/>
        <end position="63"/>
    </location>
</feature>
<dbReference type="InterPro" id="IPR039425">
    <property type="entry name" value="RNA_pol_sigma-70-like"/>
</dbReference>
<dbReference type="Proteomes" id="UP000197361">
    <property type="component" value="Unassembled WGS sequence"/>
</dbReference>
<comment type="caution">
    <text evidence="9">The sequence shown here is derived from an EMBL/GenBank/DDBJ whole genome shotgun (WGS) entry which is preliminary data.</text>
</comment>
<dbReference type="GO" id="GO:0016987">
    <property type="term" value="F:sigma factor activity"/>
    <property type="evidence" value="ECO:0007669"/>
    <property type="project" value="UniProtKB-KW"/>
</dbReference>
<evidence type="ECO:0000256" key="2">
    <source>
        <dbReference type="ARBA" id="ARBA00023015"/>
    </source>
</evidence>
<proteinExistence type="inferred from homology"/>
<dbReference type="Gene3D" id="1.10.1740.10">
    <property type="match status" value="1"/>
</dbReference>
<gene>
    <name evidence="9" type="ORF">CDQ92_14830</name>
</gene>
<dbReference type="InterPro" id="IPR013324">
    <property type="entry name" value="RNA_pol_sigma_r3/r4-like"/>
</dbReference>
<dbReference type="AlphaFoldDB" id="A0A246JT51"/>
<dbReference type="InterPro" id="IPR000838">
    <property type="entry name" value="RNA_pol_sigma70_ECF_CS"/>
</dbReference>
<keyword evidence="3 6" id="KW-0731">Sigma factor</keyword>
<dbReference type="GO" id="GO:0003677">
    <property type="term" value="F:DNA binding"/>
    <property type="evidence" value="ECO:0007669"/>
    <property type="project" value="UniProtKB-KW"/>
</dbReference>
<sequence>MTAAKLFGICLRICGERASAEDVLQTVYIKVWERAGQFDAARASPITWLATIARNGAIDWRRSVSGRTVRDTLPEQAAFAVADDSPLADQSLVAAEEGEQLHRCLGELEDRTRLCIRAAFFDGSTYAELATRENVPLGTMKSWIRRGLLRLKDCLGDG</sequence>
<keyword evidence="10" id="KW-1185">Reference proteome</keyword>
<dbReference type="InterPro" id="IPR036388">
    <property type="entry name" value="WH-like_DNA-bd_sf"/>
</dbReference>
<keyword evidence="2 6" id="KW-0805">Transcription regulation</keyword>
<evidence type="ECO:0000313" key="10">
    <source>
        <dbReference type="Proteomes" id="UP000197361"/>
    </source>
</evidence>
<dbReference type="OrthoDB" id="9784272at2"/>
<evidence type="ECO:0000256" key="1">
    <source>
        <dbReference type="ARBA" id="ARBA00010641"/>
    </source>
</evidence>
<evidence type="ECO:0000259" key="7">
    <source>
        <dbReference type="Pfam" id="PF04542"/>
    </source>
</evidence>
<evidence type="ECO:0000259" key="8">
    <source>
        <dbReference type="Pfam" id="PF08281"/>
    </source>
</evidence>
<evidence type="ECO:0000256" key="4">
    <source>
        <dbReference type="ARBA" id="ARBA00023125"/>
    </source>
</evidence>
<evidence type="ECO:0000256" key="6">
    <source>
        <dbReference type="RuleBase" id="RU000716"/>
    </source>
</evidence>
<keyword evidence="5 6" id="KW-0804">Transcription</keyword>
<dbReference type="SUPFAM" id="SSF88659">
    <property type="entry name" value="Sigma3 and sigma4 domains of RNA polymerase sigma factors"/>
    <property type="match status" value="1"/>
</dbReference>
<dbReference type="SUPFAM" id="SSF88946">
    <property type="entry name" value="Sigma2 domain of RNA polymerase sigma factors"/>
    <property type="match status" value="1"/>
</dbReference>
<dbReference type="Pfam" id="PF04542">
    <property type="entry name" value="Sigma70_r2"/>
    <property type="match status" value="1"/>
</dbReference>
<comment type="similarity">
    <text evidence="1 6">Belongs to the sigma-70 factor family. ECF subfamily.</text>
</comment>
<evidence type="ECO:0000313" key="9">
    <source>
        <dbReference type="EMBL" id="OWQ96190.1"/>
    </source>
</evidence>
<dbReference type="PROSITE" id="PS01063">
    <property type="entry name" value="SIGMA70_ECF"/>
    <property type="match status" value="1"/>
</dbReference>
<dbReference type="Pfam" id="PF08281">
    <property type="entry name" value="Sigma70_r4_2"/>
    <property type="match status" value="1"/>
</dbReference>
<reference evidence="9 10" key="1">
    <citation type="journal article" date="2010" name="Int. J. Syst. Evol. Microbiol.">
        <title>Sphingopyxis bauzanensis sp. nov., a psychrophilic bacterium isolated from soil.</title>
        <authorList>
            <person name="Zhang D.C."/>
            <person name="Liu H.C."/>
            <person name="Xin Y.H."/>
            <person name="Zhou Y.G."/>
            <person name="Schinner F."/>
            <person name="Margesin R."/>
        </authorList>
    </citation>
    <scope>NUCLEOTIDE SEQUENCE [LARGE SCALE GENOMIC DNA]</scope>
    <source>
        <strain evidence="9 10">DSM 22271</strain>
    </source>
</reference>
<dbReference type="GO" id="GO:0006352">
    <property type="term" value="P:DNA-templated transcription initiation"/>
    <property type="evidence" value="ECO:0007669"/>
    <property type="project" value="InterPro"/>
</dbReference>
<dbReference type="InterPro" id="IPR007627">
    <property type="entry name" value="RNA_pol_sigma70_r2"/>
</dbReference>
<dbReference type="InterPro" id="IPR013325">
    <property type="entry name" value="RNA_pol_sigma_r2"/>
</dbReference>